<name>A0A6A5WG85_9PLEO</name>
<dbReference type="OrthoDB" id="10623381at2759"/>
<sequence length="240" mass="27253">MERRGAMIDPKQCPGGKRGNAFQILDIEFEAARKMISWGRGHLDPENQYAQAFFGPSRLVEPDISTLRGRYDVMRRLATDKQNSRHAIDINVFCGRNRRGECDDPDVSAKMVSNALLGEKLLICPPFWRLPSTADLVRRCERENITMQNVKETRGRVLVHELAHSRKVKYPIITDYVYSIRRLLELAAGQYSRTDPKTGQATLLAASKVMENAESYALTVAGTWYLAKCQLYRTDATVDI</sequence>
<gene>
    <name evidence="1" type="ORF">P154DRAFT_579587</name>
</gene>
<evidence type="ECO:0000313" key="1">
    <source>
        <dbReference type="EMBL" id="KAF1996656.1"/>
    </source>
</evidence>
<dbReference type="SUPFAM" id="SSF55486">
    <property type="entry name" value="Metalloproteases ('zincins'), catalytic domain"/>
    <property type="match status" value="1"/>
</dbReference>
<protein>
    <recommendedName>
        <fullName evidence="3">Lysine-specific metallo-endopeptidase domain-containing protein</fullName>
    </recommendedName>
</protein>
<accession>A0A6A5WG85</accession>
<proteinExistence type="predicted"/>
<keyword evidence="2" id="KW-1185">Reference proteome</keyword>
<dbReference type="InterPro" id="IPR024079">
    <property type="entry name" value="MetalloPept_cat_dom_sf"/>
</dbReference>
<dbReference type="AlphaFoldDB" id="A0A6A5WG85"/>
<dbReference type="Proteomes" id="UP000799779">
    <property type="component" value="Unassembled WGS sequence"/>
</dbReference>
<dbReference type="GO" id="GO:0008237">
    <property type="term" value="F:metallopeptidase activity"/>
    <property type="evidence" value="ECO:0007669"/>
    <property type="project" value="InterPro"/>
</dbReference>
<evidence type="ECO:0008006" key="3">
    <source>
        <dbReference type="Google" id="ProtNLM"/>
    </source>
</evidence>
<organism evidence="1 2">
    <name type="scientific">Amniculicola lignicola CBS 123094</name>
    <dbReference type="NCBI Taxonomy" id="1392246"/>
    <lineage>
        <taxon>Eukaryota</taxon>
        <taxon>Fungi</taxon>
        <taxon>Dikarya</taxon>
        <taxon>Ascomycota</taxon>
        <taxon>Pezizomycotina</taxon>
        <taxon>Dothideomycetes</taxon>
        <taxon>Pleosporomycetidae</taxon>
        <taxon>Pleosporales</taxon>
        <taxon>Amniculicolaceae</taxon>
        <taxon>Amniculicola</taxon>
    </lineage>
</organism>
<dbReference type="Gene3D" id="3.40.390.10">
    <property type="entry name" value="Collagenase (Catalytic Domain)"/>
    <property type="match status" value="1"/>
</dbReference>
<reference evidence="1" key="1">
    <citation type="journal article" date="2020" name="Stud. Mycol.">
        <title>101 Dothideomycetes genomes: a test case for predicting lifestyles and emergence of pathogens.</title>
        <authorList>
            <person name="Haridas S."/>
            <person name="Albert R."/>
            <person name="Binder M."/>
            <person name="Bloem J."/>
            <person name="Labutti K."/>
            <person name="Salamov A."/>
            <person name="Andreopoulos B."/>
            <person name="Baker S."/>
            <person name="Barry K."/>
            <person name="Bills G."/>
            <person name="Bluhm B."/>
            <person name="Cannon C."/>
            <person name="Castanera R."/>
            <person name="Culley D."/>
            <person name="Daum C."/>
            <person name="Ezra D."/>
            <person name="Gonzalez J."/>
            <person name="Henrissat B."/>
            <person name="Kuo A."/>
            <person name="Liang C."/>
            <person name="Lipzen A."/>
            <person name="Lutzoni F."/>
            <person name="Magnuson J."/>
            <person name="Mondo S."/>
            <person name="Nolan M."/>
            <person name="Ohm R."/>
            <person name="Pangilinan J."/>
            <person name="Park H.-J."/>
            <person name="Ramirez L."/>
            <person name="Alfaro M."/>
            <person name="Sun H."/>
            <person name="Tritt A."/>
            <person name="Yoshinaga Y."/>
            <person name="Zwiers L.-H."/>
            <person name="Turgeon B."/>
            <person name="Goodwin S."/>
            <person name="Spatafora J."/>
            <person name="Crous P."/>
            <person name="Grigoriev I."/>
        </authorList>
    </citation>
    <scope>NUCLEOTIDE SEQUENCE</scope>
    <source>
        <strain evidence="1">CBS 123094</strain>
    </source>
</reference>
<evidence type="ECO:0000313" key="2">
    <source>
        <dbReference type="Proteomes" id="UP000799779"/>
    </source>
</evidence>
<dbReference type="EMBL" id="ML977622">
    <property type="protein sequence ID" value="KAF1996656.1"/>
    <property type="molecule type" value="Genomic_DNA"/>
</dbReference>